<dbReference type="AlphaFoldDB" id="A0A2S6G3Z1"/>
<evidence type="ECO:0000313" key="3">
    <source>
        <dbReference type="Proteomes" id="UP000239446"/>
    </source>
</evidence>
<dbReference type="CDD" id="cd00090">
    <property type="entry name" value="HTH_ARSR"/>
    <property type="match status" value="1"/>
</dbReference>
<dbReference type="OrthoDB" id="8449527at2"/>
<dbReference type="EMBL" id="PTIU01000024">
    <property type="protein sequence ID" value="PPK53797.1"/>
    <property type="molecule type" value="Genomic_DNA"/>
</dbReference>
<dbReference type="Pfam" id="PF25212">
    <property type="entry name" value="HVO_A0114"/>
    <property type="match status" value="1"/>
</dbReference>
<dbReference type="GO" id="GO:0006355">
    <property type="term" value="P:regulation of DNA-templated transcription"/>
    <property type="evidence" value="ECO:0007669"/>
    <property type="project" value="UniProtKB-ARBA"/>
</dbReference>
<accession>A0A2S6G3Z1</accession>
<dbReference type="InterPro" id="IPR011991">
    <property type="entry name" value="ArsR-like_HTH"/>
</dbReference>
<comment type="caution">
    <text evidence="2">The sequence shown here is derived from an EMBL/GenBank/DDBJ whole genome shotgun (WGS) entry which is preliminary data.</text>
</comment>
<protein>
    <submittedName>
        <fullName evidence="1 2">Transcriptional regulator</fullName>
    </submittedName>
</protein>
<dbReference type="RefSeq" id="WP_104416952.1">
    <property type="nucleotide sequence ID" value="NZ_PTIT01000009.1"/>
</dbReference>
<dbReference type="Gene3D" id="1.10.10.10">
    <property type="entry name" value="Winged helix-like DNA-binding domain superfamily/Winged helix DNA-binding domain"/>
    <property type="match status" value="1"/>
</dbReference>
<dbReference type="EMBL" id="PTIT01000009">
    <property type="protein sequence ID" value="PPK51774.1"/>
    <property type="molecule type" value="Genomic_DNA"/>
</dbReference>
<name>A0A2S6G3Z1_9GAMM</name>
<keyword evidence="4" id="KW-1185">Reference proteome</keyword>
<dbReference type="Proteomes" id="UP000239446">
    <property type="component" value="Unassembled WGS sequence"/>
</dbReference>
<dbReference type="InterPro" id="IPR036388">
    <property type="entry name" value="WH-like_DNA-bd_sf"/>
</dbReference>
<gene>
    <name evidence="2" type="ORF">B0H24_102424</name>
    <name evidence="1" type="ORF">BY455_10924</name>
</gene>
<sequence>MKAKIGIMSEELIRKRMLAMAQDLYTPEADEPSVWYTSLNAVSQVLRPENIKLLRLIDSEKPQTVTELARLTGRAKGNLSHTLKSLSDKGFIRLEKQSGNALKPVALFTDFEIISSVDIEQRIAQATAKKQVA</sequence>
<evidence type="ECO:0000313" key="4">
    <source>
        <dbReference type="Proteomes" id="UP000239648"/>
    </source>
</evidence>
<organism evidence="2 3">
    <name type="scientific">Marinobacter persicus</name>
    <dbReference type="NCBI Taxonomy" id="930118"/>
    <lineage>
        <taxon>Bacteria</taxon>
        <taxon>Pseudomonadati</taxon>
        <taxon>Pseudomonadota</taxon>
        <taxon>Gammaproteobacteria</taxon>
        <taxon>Pseudomonadales</taxon>
        <taxon>Marinobacteraceae</taxon>
        <taxon>Marinobacter</taxon>
    </lineage>
</organism>
<proteinExistence type="predicted"/>
<dbReference type="InterPro" id="IPR036390">
    <property type="entry name" value="WH_DNA-bd_sf"/>
</dbReference>
<evidence type="ECO:0000313" key="1">
    <source>
        <dbReference type="EMBL" id="PPK51774.1"/>
    </source>
</evidence>
<reference evidence="2 3" key="2">
    <citation type="submission" date="2018-02" db="EMBL/GenBank/DDBJ databases">
        <title>Subsurface microbial communities from deep shales in Ohio and West Virginia, USA.</title>
        <authorList>
            <person name="Wrighton K."/>
        </authorList>
    </citation>
    <scope>NUCLEOTIDE SEQUENCE [LARGE SCALE GENOMIC DNA]</scope>
    <source>
        <strain evidence="2 3">UTICA-S1B9</strain>
    </source>
</reference>
<dbReference type="SUPFAM" id="SSF46785">
    <property type="entry name" value="Winged helix' DNA-binding domain"/>
    <property type="match status" value="1"/>
</dbReference>
<evidence type="ECO:0000313" key="2">
    <source>
        <dbReference type="EMBL" id="PPK53797.1"/>
    </source>
</evidence>
<dbReference type="Proteomes" id="UP000239648">
    <property type="component" value="Unassembled WGS sequence"/>
</dbReference>
<reference evidence="1 4" key="1">
    <citation type="submission" date="2018-02" db="EMBL/GenBank/DDBJ databases">
        <title>Deep subsurface shale carbon reservoir microbial communities from Ohio and West Virginia, USA.</title>
        <authorList>
            <person name="Wrighton K."/>
        </authorList>
    </citation>
    <scope>NUCLEOTIDE SEQUENCE [LARGE SCALE GENOMIC DNA]</scope>
    <source>
        <strain evidence="1 4">UTICA-S1B6</strain>
    </source>
</reference>